<name>B4LLQ1_DROVI</name>
<dbReference type="Gene3D" id="3.30.497.10">
    <property type="entry name" value="Antithrombin, subunit I, domain 2"/>
    <property type="match status" value="1"/>
</dbReference>
<dbReference type="InterPro" id="IPR036186">
    <property type="entry name" value="Serpin_sf"/>
</dbReference>
<reference evidence="7 8" key="1">
    <citation type="journal article" date="2007" name="Nature">
        <title>Evolution of genes and genomes on the Drosophila phylogeny.</title>
        <authorList>
            <consortium name="Drosophila 12 Genomes Consortium"/>
            <person name="Clark A.G."/>
            <person name="Eisen M.B."/>
            <person name="Smith D.R."/>
            <person name="Bergman C.M."/>
            <person name="Oliver B."/>
            <person name="Markow T.A."/>
            <person name="Kaufman T.C."/>
            <person name="Kellis M."/>
            <person name="Gelbart W."/>
            <person name="Iyer V.N."/>
            <person name="Pollard D.A."/>
            <person name="Sackton T.B."/>
            <person name="Larracuente A.M."/>
            <person name="Singh N.D."/>
            <person name="Abad J.P."/>
            <person name="Abt D.N."/>
            <person name="Adryan B."/>
            <person name="Aguade M."/>
            <person name="Akashi H."/>
            <person name="Anderson W.W."/>
            <person name="Aquadro C.F."/>
            <person name="Ardell D.H."/>
            <person name="Arguello R."/>
            <person name="Artieri C.G."/>
            <person name="Barbash D.A."/>
            <person name="Barker D."/>
            <person name="Barsanti P."/>
            <person name="Batterham P."/>
            <person name="Batzoglou S."/>
            <person name="Begun D."/>
            <person name="Bhutkar A."/>
            <person name="Blanco E."/>
            <person name="Bosak S.A."/>
            <person name="Bradley R.K."/>
            <person name="Brand A.D."/>
            <person name="Brent M.R."/>
            <person name="Brooks A.N."/>
            <person name="Brown R.H."/>
            <person name="Butlin R.K."/>
            <person name="Caggese C."/>
            <person name="Calvi B.R."/>
            <person name="Bernardo de Carvalho A."/>
            <person name="Caspi A."/>
            <person name="Castrezana S."/>
            <person name="Celniker S.E."/>
            <person name="Chang J.L."/>
            <person name="Chapple C."/>
            <person name="Chatterji S."/>
            <person name="Chinwalla A."/>
            <person name="Civetta A."/>
            <person name="Clifton S.W."/>
            <person name="Comeron J.M."/>
            <person name="Costello J.C."/>
            <person name="Coyne J.A."/>
            <person name="Daub J."/>
            <person name="David R.G."/>
            <person name="Delcher A.L."/>
            <person name="Delehaunty K."/>
            <person name="Do C.B."/>
            <person name="Ebling H."/>
            <person name="Edwards K."/>
            <person name="Eickbush T."/>
            <person name="Evans J.D."/>
            <person name="Filipski A."/>
            <person name="Findeiss S."/>
            <person name="Freyhult E."/>
            <person name="Fulton L."/>
            <person name="Fulton R."/>
            <person name="Garcia A.C."/>
            <person name="Gardiner A."/>
            <person name="Garfield D.A."/>
            <person name="Garvin B.E."/>
            <person name="Gibson G."/>
            <person name="Gilbert D."/>
            <person name="Gnerre S."/>
            <person name="Godfrey J."/>
            <person name="Good R."/>
            <person name="Gotea V."/>
            <person name="Gravely B."/>
            <person name="Greenberg A.J."/>
            <person name="Griffiths-Jones S."/>
            <person name="Gross S."/>
            <person name="Guigo R."/>
            <person name="Gustafson E.A."/>
            <person name="Haerty W."/>
            <person name="Hahn M.W."/>
            <person name="Halligan D.L."/>
            <person name="Halpern A.L."/>
            <person name="Halter G.M."/>
            <person name="Han M.V."/>
            <person name="Heger A."/>
            <person name="Hillier L."/>
            <person name="Hinrichs A.S."/>
            <person name="Holmes I."/>
            <person name="Hoskins R.A."/>
            <person name="Hubisz M.J."/>
            <person name="Hultmark D."/>
            <person name="Huntley M.A."/>
            <person name="Jaffe D.B."/>
            <person name="Jagadeeshan S."/>
            <person name="Jeck W.R."/>
            <person name="Johnson J."/>
            <person name="Jones C.D."/>
            <person name="Jordan W.C."/>
            <person name="Karpen G.H."/>
            <person name="Kataoka E."/>
            <person name="Keightley P.D."/>
            <person name="Kheradpour P."/>
            <person name="Kirkness E.F."/>
            <person name="Koerich L.B."/>
            <person name="Kristiansen K."/>
            <person name="Kudrna D."/>
            <person name="Kulathinal R.J."/>
            <person name="Kumar S."/>
            <person name="Kwok R."/>
            <person name="Lander E."/>
            <person name="Langley C.H."/>
            <person name="Lapoint R."/>
            <person name="Lazzaro B.P."/>
            <person name="Lee S.J."/>
            <person name="Levesque L."/>
            <person name="Li R."/>
            <person name="Lin C.F."/>
            <person name="Lin M.F."/>
            <person name="Lindblad-Toh K."/>
            <person name="Llopart A."/>
            <person name="Long M."/>
            <person name="Low L."/>
            <person name="Lozovsky E."/>
            <person name="Lu J."/>
            <person name="Luo M."/>
            <person name="Machado C.A."/>
            <person name="Makalowski W."/>
            <person name="Marzo M."/>
            <person name="Matsuda M."/>
            <person name="Matzkin L."/>
            <person name="McAllister B."/>
            <person name="McBride C.S."/>
            <person name="McKernan B."/>
            <person name="McKernan K."/>
            <person name="Mendez-Lago M."/>
            <person name="Minx P."/>
            <person name="Mollenhauer M.U."/>
            <person name="Montooth K."/>
            <person name="Mount S.M."/>
            <person name="Mu X."/>
            <person name="Myers E."/>
            <person name="Negre B."/>
            <person name="Newfeld S."/>
            <person name="Nielsen R."/>
            <person name="Noor M.A."/>
            <person name="O'Grady P."/>
            <person name="Pachter L."/>
            <person name="Papaceit M."/>
            <person name="Parisi M.J."/>
            <person name="Parisi M."/>
            <person name="Parts L."/>
            <person name="Pedersen J.S."/>
            <person name="Pesole G."/>
            <person name="Phillippy A.M."/>
            <person name="Ponting C.P."/>
            <person name="Pop M."/>
            <person name="Porcelli D."/>
            <person name="Powell J.R."/>
            <person name="Prohaska S."/>
            <person name="Pruitt K."/>
            <person name="Puig M."/>
            <person name="Quesneville H."/>
            <person name="Ram K.R."/>
            <person name="Rand D."/>
            <person name="Rasmussen M.D."/>
            <person name="Reed L.K."/>
            <person name="Reenan R."/>
            <person name="Reily A."/>
            <person name="Remington K.A."/>
            <person name="Rieger T.T."/>
            <person name="Ritchie M.G."/>
            <person name="Robin C."/>
            <person name="Rogers Y.H."/>
            <person name="Rohde C."/>
            <person name="Rozas J."/>
            <person name="Rubenfield M.J."/>
            <person name="Ruiz A."/>
            <person name="Russo S."/>
            <person name="Salzberg S.L."/>
            <person name="Sanchez-Gracia A."/>
            <person name="Saranga D.J."/>
            <person name="Sato H."/>
            <person name="Schaeffer S.W."/>
            <person name="Schatz M.C."/>
            <person name="Schlenke T."/>
            <person name="Schwartz R."/>
            <person name="Segarra C."/>
            <person name="Singh R.S."/>
            <person name="Sirot L."/>
            <person name="Sirota M."/>
            <person name="Sisneros N.B."/>
            <person name="Smith C.D."/>
            <person name="Smith T.F."/>
            <person name="Spieth J."/>
            <person name="Stage D.E."/>
            <person name="Stark A."/>
            <person name="Stephan W."/>
            <person name="Strausberg R.L."/>
            <person name="Strempel S."/>
            <person name="Sturgill D."/>
            <person name="Sutton G."/>
            <person name="Sutton G.G."/>
            <person name="Tao W."/>
            <person name="Teichmann S."/>
            <person name="Tobari Y.N."/>
            <person name="Tomimura Y."/>
            <person name="Tsolas J.M."/>
            <person name="Valente V.L."/>
            <person name="Venter E."/>
            <person name="Venter J.C."/>
            <person name="Vicario S."/>
            <person name="Vieira F.G."/>
            <person name="Vilella A.J."/>
            <person name="Villasante A."/>
            <person name="Walenz B."/>
            <person name="Wang J."/>
            <person name="Wasserman M."/>
            <person name="Watts T."/>
            <person name="Wilson D."/>
            <person name="Wilson R.K."/>
            <person name="Wing R.A."/>
            <person name="Wolfner M.F."/>
            <person name="Wong A."/>
            <person name="Wong G.K."/>
            <person name="Wu C.I."/>
            <person name="Wu G."/>
            <person name="Yamamoto D."/>
            <person name="Yang H.P."/>
            <person name="Yang S.P."/>
            <person name="Yorke J.A."/>
            <person name="Yoshida K."/>
            <person name="Zdobnov E."/>
            <person name="Zhang P."/>
            <person name="Zhang Y."/>
            <person name="Zimin A.V."/>
            <person name="Baldwin J."/>
            <person name="Abdouelleil A."/>
            <person name="Abdulkadir J."/>
            <person name="Abebe A."/>
            <person name="Abera B."/>
            <person name="Abreu J."/>
            <person name="Acer S.C."/>
            <person name="Aftuck L."/>
            <person name="Alexander A."/>
            <person name="An P."/>
            <person name="Anderson E."/>
            <person name="Anderson S."/>
            <person name="Arachi H."/>
            <person name="Azer M."/>
            <person name="Bachantsang P."/>
            <person name="Barry A."/>
            <person name="Bayul T."/>
            <person name="Berlin A."/>
            <person name="Bessette D."/>
            <person name="Bloom T."/>
            <person name="Blye J."/>
            <person name="Boguslavskiy L."/>
            <person name="Bonnet C."/>
            <person name="Boukhgalter B."/>
            <person name="Bourzgui I."/>
            <person name="Brown A."/>
            <person name="Cahill P."/>
            <person name="Channer S."/>
            <person name="Cheshatsang Y."/>
            <person name="Chuda L."/>
            <person name="Citroen M."/>
            <person name="Collymore A."/>
            <person name="Cooke P."/>
            <person name="Costello M."/>
            <person name="D'Aco K."/>
            <person name="Daza R."/>
            <person name="De Haan G."/>
            <person name="DeGray S."/>
            <person name="DeMaso C."/>
            <person name="Dhargay N."/>
            <person name="Dooley K."/>
            <person name="Dooley E."/>
            <person name="Doricent M."/>
            <person name="Dorje P."/>
            <person name="Dorjee K."/>
            <person name="Dupes A."/>
            <person name="Elong R."/>
            <person name="Falk J."/>
            <person name="Farina A."/>
            <person name="Faro S."/>
            <person name="Ferguson D."/>
            <person name="Fisher S."/>
            <person name="Foley C.D."/>
            <person name="Franke A."/>
            <person name="Friedrich D."/>
            <person name="Gadbois L."/>
            <person name="Gearin G."/>
            <person name="Gearin C.R."/>
            <person name="Giannoukos G."/>
            <person name="Goode T."/>
            <person name="Graham J."/>
            <person name="Grandbois E."/>
            <person name="Grewal S."/>
            <person name="Gyaltsen K."/>
            <person name="Hafez N."/>
            <person name="Hagos B."/>
            <person name="Hall J."/>
            <person name="Henson C."/>
            <person name="Hollinger A."/>
            <person name="Honan T."/>
            <person name="Huard M.D."/>
            <person name="Hughes L."/>
            <person name="Hurhula B."/>
            <person name="Husby M.E."/>
            <person name="Kamat A."/>
            <person name="Kanga B."/>
            <person name="Kashin S."/>
            <person name="Khazanovich D."/>
            <person name="Kisner P."/>
            <person name="Lance K."/>
            <person name="Lara M."/>
            <person name="Lee W."/>
            <person name="Lennon N."/>
            <person name="Letendre F."/>
            <person name="LeVine R."/>
            <person name="Lipovsky A."/>
            <person name="Liu X."/>
            <person name="Liu J."/>
            <person name="Liu S."/>
            <person name="Lokyitsang T."/>
            <person name="Lokyitsang Y."/>
            <person name="Lubonja R."/>
            <person name="Lui A."/>
            <person name="MacDonald P."/>
            <person name="Magnisalis V."/>
            <person name="Maru K."/>
            <person name="Matthews C."/>
            <person name="McCusker W."/>
            <person name="McDonough S."/>
            <person name="Mehta T."/>
            <person name="Meldrim J."/>
            <person name="Meneus L."/>
            <person name="Mihai O."/>
            <person name="Mihalev A."/>
            <person name="Mihova T."/>
            <person name="Mittelman R."/>
            <person name="Mlenga V."/>
            <person name="Montmayeur A."/>
            <person name="Mulrain L."/>
            <person name="Navidi A."/>
            <person name="Naylor J."/>
            <person name="Negash T."/>
            <person name="Nguyen T."/>
            <person name="Nguyen N."/>
            <person name="Nicol R."/>
            <person name="Norbu C."/>
            <person name="Norbu N."/>
            <person name="Novod N."/>
            <person name="O'Neill B."/>
            <person name="Osman S."/>
            <person name="Markiewicz E."/>
            <person name="Oyono O.L."/>
            <person name="Patti C."/>
            <person name="Phunkhang P."/>
            <person name="Pierre F."/>
            <person name="Priest M."/>
            <person name="Raghuraman S."/>
            <person name="Rege F."/>
            <person name="Reyes R."/>
            <person name="Rise C."/>
            <person name="Rogov P."/>
            <person name="Ross K."/>
            <person name="Ryan E."/>
            <person name="Settipalli S."/>
            <person name="Shea T."/>
            <person name="Sherpa N."/>
            <person name="Shi L."/>
            <person name="Shih D."/>
            <person name="Sparrow T."/>
            <person name="Spaulding J."/>
            <person name="Stalker J."/>
            <person name="Stange-Thomann N."/>
            <person name="Stavropoulos S."/>
            <person name="Stone C."/>
            <person name="Strader C."/>
            <person name="Tesfaye S."/>
            <person name="Thomson T."/>
            <person name="Thoulutsang Y."/>
            <person name="Thoulutsang D."/>
            <person name="Topham K."/>
            <person name="Topping I."/>
            <person name="Tsamla T."/>
            <person name="Vassiliev H."/>
            <person name="Vo A."/>
            <person name="Wangchuk T."/>
            <person name="Wangdi T."/>
            <person name="Weiand M."/>
            <person name="Wilkinson J."/>
            <person name="Wilson A."/>
            <person name="Yadav S."/>
            <person name="Young G."/>
            <person name="Yu Q."/>
            <person name="Zembek L."/>
            <person name="Zhong D."/>
            <person name="Zimmer A."/>
            <person name="Zwirko Z."/>
            <person name="Jaffe D.B."/>
            <person name="Alvarez P."/>
            <person name="Brockman W."/>
            <person name="Butler J."/>
            <person name="Chin C."/>
            <person name="Gnerre S."/>
            <person name="Grabherr M."/>
            <person name="Kleber M."/>
            <person name="Mauceli E."/>
            <person name="MacCallum I."/>
        </authorList>
    </citation>
    <scope>NUCLEOTIDE SEQUENCE [LARGE SCALE GENOMIC DNA]</scope>
    <source>
        <strain evidence="8">Tucson 15010-1051.87</strain>
    </source>
</reference>
<dbReference type="SMART" id="SM00093">
    <property type="entry name" value="SERPIN"/>
    <property type="match status" value="1"/>
</dbReference>
<dbReference type="AlphaFoldDB" id="B4LLQ1"/>
<feature type="signal peptide" evidence="5">
    <location>
        <begin position="1"/>
        <end position="18"/>
    </location>
</feature>
<evidence type="ECO:0000313" key="7">
    <source>
        <dbReference type="EMBL" id="EDW60914.2"/>
    </source>
</evidence>
<gene>
    <name evidence="7" type="primary">Dvir\GJ20599</name>
    <name evidence="7" type="ORF">Dvir_GJ20599</name>
</gene>
<organism evidence="7 8">
    <name type="scientific">Drosophila virilis</name>
    <name type="common">Fruit fly</name>
    <dbReference type="NCBI Taxonomy" id="7244"/>
    <lineage>
        <taxon>Eukaryota</taxon>
        <taxon>Metazoa</taxon>
        <taxon>Ecdysozoa</taxon>
        <taxon>Arthropoda</taxon>
        <taxon>Hexapoda</taxon>
        <taxon>Insecta</taxon>
        <taxon>Pterygota</taxon>
        <taxon>Neoptera</taxon>
        <taxon>Endopterygota</taxon>
        <taxon>Diptera</taxon>
        <taxon>Brachycera</taxon>
        <taxon>Muscomorpha</taxon>
        <taxon>Ephydroidea</taxon>
        <taxon>Drosophilidae</taxon>
        <taxon>Drosophila</taxon>
    </lineage>
</organism>
<feature type="chain" id="PRO_5006457282" description="Serpin domain-containing protein" evidence="5">
    <location>
        <begin position="19"/>
        <end position="374"/>
    </location>
</feature>
<feature type="domain" description="Serpin" evidence="6">
    <location>
        <begin position="23"/>
        <end position="373"/>
    </location>
</feature>
<dbReference type="PROSITE" id="PS00284">
    <property type="entry name" value="SERPIN"/>
    <property type="match status" value="1"/>
</dbReference>
<protein>
    <recommendedName>
        <fullName evidence="6">Serpin domain-containing protein</fullName>
    </recommendedName>
</protein>
<dbReference type="GO" id="GO:0004867">
    <property type="term" value="F:serine-type endopeptidase inhibitor activity"/>
    <property type="evidence" value="ECO:0007669"/>
    <property type="project" value="UniProtKB-KW"/>
</dbReference>
<dbReference type="Gene3D" id="2.30.39.10">
    <property type="entry name" value="Alpha-1-antitrypsin, domain 1"/>
    <property type="match status" value="1"/>
</dbReference>
<dbReference type="eggNOG" id="KOG2392">
    <property type="taxonomic scope" value="Eukaryota"/>
</dbReference>
<evidence type="ECO:0000256" key="3">
    <source>
        <dbReference type="ARBA" id="ARBA00022900"/>
    </source>
</evidence>
<dbReference type="Proteomes" id="UP000008792">
    <property type="component" value="Unassembled WGS sequence"/>
</dbReference>
<sequence length="374" mass="42977">MIFRLATLTLCTLGLALADLFTSQVFSSLATKDNRDNLVISPPTIRASLALLYAGAEGQTALELKERLRLRGHPKDVALSEFKQQPLRIHTWDVKLFTIYKLYVDAKYAIKSSFQNLAITYLQALAEHVNFSLTKLIAHHISVFVEVNTLHKLKDTLSPAEISSMTKSFLVQGFYFSGKFAKPFHRFKEYKPFFFDPFHSVSVATYIKDDNLFYGEVPLLMSRAIEIPYKNSKLSLLIILPYERTFDLKMQEEFLKHIDIRFLDSHFQSVDVRVQIPRFKIEYETYLKDALGDIGISRIFNNGELSDLSSTPNLRVTNIKHRGLFELNDDCENCIEPAANNSDIRQYFIADHPFLFAVKDQTKIYLVGRVLKPV</sequence>
<dbReference type="MEROPS" id="I04.067"/>
<keyword evidence="2" id="KW-0646">Protease inhibitor</keyword>
<evidence type="ECO:0000259" key="6">
    <source>
        <dbReference type="SMART" id="SM00093"/>
    </source>
</evidence>
<keyword evidence="5" id="KW-0732">Signal</keyword>
<dbReference type="InParanoid" id="B4LLQ1"/>
<dbReference type="InterPro" id="IPR042178">
    <property type="entry name" value="Serpin_sf_1"/>
</dbReference>
<dbReference type="InterPro" id="IPR042185">
    <property type="entry name" value="Serpin_sf_2"/>
</dbReference>
<accession>B4LLQ1</accession>
<dbReference type="EMBL" id="CH940648">
    <property type="protein sequence ID" value="EDW60914.2"/>
    <property type="molecule type" value="Genomic_DNA"/>
</dbReference>
<dbReference type="HOGENOM" id="CLU_023330_0_1_1"/>
<dbReference type="SUPFAM" id="SSF56574">
    <property type="entry name" value="Serpins"/>
    <property type="match status" value="1"/>
</dbReference>
<proteinExistence type="inferred from homology"/>
<evidence type="ECO:0000313" key="8">
    <source>
        <dbReference type="Proteomes" id="UP000008792"/>
    </source>
</evidence>
<evidence type="ECO:0000256" key="5">
    <source>
        <dbReference type="SAM" id="SignalP"/>
    </source>
</evidence>
<dbReference type="PANTHER" id="PTHR11461">
    <property type="entry name" value="SERINE PROTEASE INHIBITOR, SERPIN"/>
    <property type="match status" value="1"/>
</dbReference>
<dbReference type="Pfam" id="PF00079">
    <property type="entry name" value="Serpin"/>
    <property type="match status" value="1"/>
</dbReference>
<keyword evidence="3" id="KW-0722">Serine protease inhibitor</keyword>
<dbReference type="InterPro" id="IPR023796">
    <property type="entry name" value="Serpin_dom"/>
</dbReference>
<dbReference type="PANTHER" id="PTHR11461:SF211">
    <property type="entry name" value="GH10112P-RELATED"/>
    <property type="match status" value="1"/>
</dbReference>
<dbReference type="InterPro" id="IPR000215">
    <property type="entry name" value="Serpin_fam"/>
</dbReference>
<keyword evidence="8" id="KW-1185">Reference proteome</keyword>
<comment type="similarity">
    <text evidence="1 4">Belongs to the serpin family.</text>
</comment>
<dbReference type="CDD" id="cd19954">
    <property type="entry name" value="serpin42Dd-like_insects"/>
    <property type="match status" value="1"/>
</dbReference>
<evidence type="ECO:0000256" key="2">
    <source>
        <dbReference type="ARBA" id="ARBA00022690"/>
    </source>
</evidence>
<dbReference type="SMR" id="B4LLQ1"/>
<dbReference type="OrthoDB" id="9518664at2759"/>
<evidence type="ECO:0000256" key="1">
    <source>
        <dbReference type="ARBA" id="ARBA00009500"/>
    </source>
</evidence>
<dbReference type="GO" id="GO:0005615">
    <property type="term" value="C:extracellular space"/>
    <property type="evidence" value="ECO:0007669"/>
    <property type="project" value="InterPro"/>
</dbReference>
<dbReference type="InterPro" id="IPR023795">
    <property type="entry name" value="Serpin_CS"/>
</dbReference>
<dbReference type="KEGG" id="dvi:6626884"/>
<evidence type="ECO:0000256" key="4">
    <source>
        <dbReference type="RuleBase" id="RU000411"/>
    </source>
</evidence>